<dbReference type="UniPathway" id="UPA00391"/>
<dbReference type="GO" id="GO:0008616">
    <property type="term" value="P:tRNA queuosine(34) biosynthetic process"/>
    <property type="evidence" value="ECO:0007669"/>
    <property type="project" value="UniProtKB-UniRule"/>
</dbReference>
<dbReference type="InterPro" id="IPR014729">
    <property type="entry name" value="Rossmann-like_a/b/a_fold"/>
</dbReference>
<dbReference type="HAMAP" id="MF_01633">
    <property type="entry name" value="QueC"/>
    <property type="match status" value="1"/>
</dbReference>
<evidence type="ECO:0000256" key="5">
    <source>
        <dbReference type="ARBA" id="ARBA00022785"/>
    </source>
</evidence>
<keyword evidence="2 11" id="KW-0436">Ligase</keyword>
<gene>
    <name evidence="11" type="primary">queC</name>
    <name evidence="12" type="ORF">C8N47_1194</name>
</gene>
<sequence length="224" mass="25537">MSDKRKALVVFSGGQDSTTCLFWAIREFDEVEAISFDYGQRHKLELEVASKIAREAQVPLRILKLDMLSQITDNALTNPDLEVEAEKPADRPPNTLVEGRNMLFLTYAAIYAKSKDIHHLVTGVGQADYSGYPDCRDEFVRSLNQTLNLSMDYPYEIHTPLMWKNKEEIWQLSDELEVFDLVRTQTLTCYNGIVGDGCGHCPSCKLRKNGLDSYLLKKKHKSDQ</sequence>
<organism evidence="12 13">
    <name type="scientific">Mangrovibacterium marinum</name>
    <dbReference type="NCBI Taxonomy" id="1639118"/>
    <lineage>
        <taxon>Bacteria</taxon>
        <taxon>Pseudomonadati</taxon>
        <taxon>Bacteroidota</taxon>
        <taxon>Bacteroidia</taxon>
        <taxon>Marinilabiliales</taxon>
        <taxon>Prolixibacteraceae</taxon>
        <taxon>Mangrovibacterium</taxon>
    </lineage>
</organism>
<protein>
    <recommendedName>
        <fullName evidence="9 11">7-cyano-7-deazaguanine synthase</fullName>
        <ecNumber evidence="9 11">6.3.4.20</ecNumber>
    </recommendedName>
    <alternativeName>
        <fullName evidence="11">7-cyano-7-carbaguanine synthase</fullName>
    </alternativeName>
    <alternativeName>
        <fullName evidence="11">PreQ(0) synthase</fullName>
    </alternativeName>
    <alternativeName>
        <fullName evidence="11">Queuosine biosynthesis protein QueC</fullName>
    </alternativeName>
</protein>
<comment type="pathway">
    <text evidence="1 11">Purine metabolism; 7-cyano-7-deazaguanine biosynthesis.</text>
</comment>
<reference evidence="12 13" key="1">
    <citation type="submission" date="2018-04" db="EMBL/GenBank/DDBJ databases">
        <title>Genomic Encyclopedia of Archaeal and Bacterial Type Strains, Phase II (KMG-II): from individual species to whole genera.</title>
        <authorList>
            <person name="Goeker M."/>
        </authorList>
    </citation>
    <scope>NUCLEOTIDE SEQUENCE [LARGE SCALE GENOMIC DNA]</scope>
    <source>
        <strain evidence="12 13">DSM 28823</strain>
    </source>
</reference>
<feature type="binding site" evidence="11">
    <location>
        <position position="198"/>
    </location>
    <ligand>
        <name>Zn(2+)</name>
        <dbReference type="ChEBI" id="CHEBI:29105"/>
    </ligand>
</feature>
<dbReference type="PANTHER" id="PTHR42914">
    <property type="entry name" value="7-CYANO-7-DEAZAGUANINE SYNTHASE"/>
    <property type="match status" value="1"/>
</dbReference>
<dbReference type="SUPFAM" id="SSF52402">
    <property type="entry name" value="Adenine nucleotide alpha hydrolases-like"/>
    <property type="match status" value="1"/>
</dbReference>
<dbReference type="GO" id="GO:0008270">
    <property type="term" value="F:zinc ion binding"/>
    <property type="evidence" value="ECO:0007669"/>
    <property type="project" value="UniProtKB-UniRule"/>
</dbReference>
<keyword evidence="4 11" id="KW-0547">Nucleotide-binding</keyword>
<evidence type="ECO:0000313" key="12">
    <source>
        <dbReference type="EMBL" id="PTN07291.1"/>
    </source>
</evidence>
<dbReference type="PIRSF" id="PIRSF006293">
    <property type="entry name" value="ExsB"/>
    <property type="match status" value="1"/>
</dbReference>
<dbReference type="EC" id="6.3.4.20" evidence="9 11"/>
<dbReference type="NCBIfam" id="TIGR00364">
    <property type="entry name" value="7-cyano-7-deazaguanine synthase QueC"/>
    <property type="match status" value="1"/>
</dbReference>
<evidence type="ECO:0000256" key="7">
    <source>
        <dbReference type="ARBA" id="ARBA00022840"/>
    </source>
</evidence>
<comment type="function">
    <text evidence="11">Catalyzes the ATP-dependent conversion of 7-carboxy-7-deazaguanine (CDG) to 7-cyano-7-deazaguanine (preQ(0)).</text>
</comment>
<evidence type="ECO:0000256" key="11">
    <source>
        <dbReference type="HAMAP-Rule" id="MF_01633"/>
    </source>
</evidence>
<comment type="cofactor">
    <cofactor evidence="11">
        <name>Zn(2+)</name>
        <dbReference type="ChEBI" id="CHEBI:29105"/>
    </cofactor>
    <text evidence="11">Binds 1 zinc ion per subunit.</text>
</comment>
<feature type="binding site" evidence="11">
    <location>
        <position position="189"/>
    </location>
    <ligand>
        <name>Zn(2+)</name>
        <dbReference type="ChEBI" id="CHEBI:29105"/>
    </ligand>
</feature>
<comment type="similarity">
    <text evidence="8 11">Belongs to the QueC family.</text>
</comment>
<accession>A0A2T5BYH3</accession>
<dbReference type="OrthoDB" id="9789567at2"/>
<dbReference type="RefSeq" id="WP_107823358.1">
    <property type="nucleotide sequence ID" value="NZ_OY782574.1"/>
</dbReference>
<keyword evidence="6 11" id="KW-0862">Zinc</keyword>
<evidence type="ECO:0000256" key="9">
    <source>
        <dbReference type="ARBA" id="ARBA00039149"/>
    </source>
</evidence>
<evidence type="ECO:0000256" key="1">
    <source>
        <dbReference type="ARBA" id="ARBA00005061"/>
    </source>
</evidence>
<feature type="binding site" evidence="11">
    <location>
        <begin position="11"/>
        <end position="21"/>
    </location>
    <ligand>
        <name>ATP</name>
        <dbReference type="ChEBI" id="CHEBI:30616"/>
    </ligand>
</feature>
<evidence type="ECO:0000256" key="6">
    <source>
        <dbReference type="ARBA" id="ARBA00022833"/>
    </source>
</evidence>
<name>A0A2T5BYH3_9BACT</name>
<evidence type="ECO:0000256" key="10">
    <source>
        <dbReference type="ARBA" id="ARBA00047890"/>
    </source>
</evidence>
<dbReference type="Gene3D" id="3.40.50.620">
    <property type="entry name" value="HUPs"/>
    <property type="match status" value="1"/>
</dbReference>
<keyword evidence="13" id="KW-1185">Reference proteome</keyword>
<evidence type="ECO:0000256" key="3">
    <source>
        <dbReference type="ARBA" id="ARBA00022723"/>
    </source>
</evidence>
<dbReference type="EMBL" id="QAAD01000019">
    <property type="protein sequence ID" value="PTN07291.1"/>
    <property type="molecule type" value="Genomic_DNA"/>
</dbReference>
<dbReference type="AlphaFoldDB" id="A0A2T5BYH3"/>
<feature type="binding site" evidence="11">
    <location>
        <position position="201"/>
    </location>
    <ligand>
        <name>Zn(2+)</name>
        <dbReference type="ChEBI" id="CHEBI:29105"/>
    </ligand>
</feature>
<dbReference type="GO" id="GO:0016879">
    <property type="term" value="F:ligase activity, forming carbon-nitrogen bonds"/>
    <property type="evidence" value="ECO:0007669"/>
    <property type="project" value="UniProtKB-UniRule"/>
</dbReference>
<keyword evidence="3 11" id="KW-0479">Metal-binding</keyword>
<evidence type="ECO:0000256" key="2">
    <source>
        <dbReference type="ARBA" id="ARBA00022598"/>
    </source>
</evidence>
<keyword evidence="5 11" id="KW-0671">Queuosine biosynthesis</keyword>
<evidence type="ECO:0000256" key="8">
    <source>
        <dbReference type="ARBA" id="ARBA00037993"/>
    </source>
</evidence>
<feature type="binding site" evidence="11">
    <location>
        <position position="204"/>
    </location>
    <ligand>
        <name>Zn(2+)</name>
        <dbReference type="ChEBI" id="CHEBI:29105"/>
    </ligand>
</feature>
<evidence type="ECO:0000256" key="4">
    <source>
        <dbReference type="ARBA" id="ARBA00022741"/>
    </source>
</evidence>
<evidence type="ECO:0000313" key="13">
    <source>
        <dbReference type="Proteomes" id="UP000243525"/>
    </source>
</evidence>
<keyword evidence="7 11" id="KW-0067">ATP-binding</keyword>
<dbReference type="PANTHER" id="PTHR42914:SF1">
    <property type="entry name" value="7-CYANO-7-DEAZAGUANINE SYNTHASE"/>
    <property type="match status" value="1"/>
</dbReference>
<dbReference type="GO" id="GO:0005524">
    <property type="term" value="F:ATP binding"/>
    <property type="evidence" value="ECO:0007669"/>
    <property type="project" value="UniProtKB-UniRule"/>
</dbReference>
<dbReference type="Proteomes" id="UP000243525">
    <property type="component" value="Unassembled WGS sequence"/>
</dbReference>
<dbReference type="CDD" id="cd01995">
    <property type="entry name" value="QueC-like"/>
    <property type="match status" value="1"/>
</dbReference>
<dbReference type="Pfam" id="PF06508">
    <property type="entry name" value="QueC"/>
    <property type="match status" value="1"/>
</dbReference>
<dbReference type="InterPro" id="IPR018317">
    <property type="entry name" value="QueC"/>
</dbReference>
<proteinExistence type="inferred from homology"/>
<comment type="catalytic activity">
    <reaction evidence="10 11">
        <text>7-carboxy-7-carbaguanine + NH4(+) + 2 ATP = 7-cyano-7-carbaguanine + 2 AMP + 2 diphosphate + 2 H(+)</text>
        <dbReference type="Rhea" id="RHEA:27982"/>
        <dbReference type="ChEBI" id="CHEBI:15378"/>
        <dbReference type="ChEBI" id="CHEBI:28938"/>
        <dbReference type="ChEBI" id="CHEBI:30616"/>
        <dbReference type="ChEBI" id="CHEBI:33019"/>
        <dbReference type="ChEBI" id="CHEBI:45075"/>
        <dbReference type="ChEBI" id="CHEBI:61036"/>
        <dbReference type="ChEBI" id="CHEBI:456215"/>
        <dbReference type="EC" id="6.3.4.20"/>
    </reaction>
</comment>
<comment type="caution">
    <text evidence="12">The sequence shown here is derived from an EMBL/GenBank/DDBJ whole genome shotgun (WGS) entry which is preliminary data.</text>
</comment>